<dbReference type="Proteomes" id="UP000256977">
    <property type="component" value="Unassembled WGS sequence"/>
</dbReference>
<comment type="caution">
    <text evidence="3">The sequence shown here is derived from an EMBL/GenBank/DDBJ whole genome shotgun (WGS) entry which is preliminary data.</text>
</comment>
<gene>
    <name evidence="3" type="ORF">DFP98_109177</name>
</gene>
<dbReference type="EMBL" id="QRDZ01000009">
    <property type="protein sequence ID" value="RED77566.1"/>
    <property type="molecule type" value="Genomic_DNA"/>
</dbReference>
<organism evidence="3 4">
    <name type="scientific">Cohnella phaseoli</name>
    <dbReference type="NCBI Taxonomy" id="456490"/>
    <lineage>
        <taxon>Bacteria</taxon>
        <taxon>Bacillati</taxon>
        <taxon>Bacillota</taxon>
        <taxon>Bacilli</taxon>
        <taxon>Bacillales</taxon>
        <taxon>Paenibacillaceae</taxon>
        <taxon>Cohnella</taxon>
    </lineage>
</organism>
<dbReference type="InterPro" id="IPR010799">
    <property type="entry name" value="MlrC_C"/>
</dbReference>
<proteinExistence type="predicted"/>
<evidence type="ECO:0000313" key="4">
    <source>
        <dbReference type="Proteomes" id="UP000256977"/>
    </source>
</evidence>
<evidence type="ECO:0000259" key="1">
    <source>
        <dbReference type="Pfam" id="PF07171"/>
    </source>
</evidence>
<dbReference type="OrthoDB" id="9815420at2"/>
<feature type="domain" description="Microcystin LR degradation protein MlrC N-terminal" evidence="2">
    <location>
        <begin position="4"/>
        <end position="290"/>
    </location>
</feature>
<accession>A0A3D9JVU8</accession>
<dbReference type="RefSeq" id="WP_116061174.1">
    <property type="nucleotide sequence ID" value="NZ_QRDZ01000009.1"/>
</dbReference>
<evidence type="ECO:0000259" key="2">
    <source>
        <dbReference type="Pfam" id="PF07364"/>
    </source>
</evidence>
<dbReference type="Pfam" id="PF07171">
    <property type="entry name" value="MlrC_C"/>
    <property type="match status" value="1"/>
</dbReference>
<protein>
    <submittedName>
        <fullName evidence="3">Microcystin degradation protein MlrC</fullName>
    </submittedName>
</protein>
<dbReference type="PIRSF" id="PIRSF012702">
    <property type="entry name" value="UCP012702"/>
    <property type="match status" value="1"/>
</dbReference>
<dbReference type="InterPro" id="IPR009197">
    <property type="entry name" value="MlrC"/>
</dbReference>
<sequence>MALRIAVSGLLHETNTFAPGLTLLEHFNNERSVTNEEFERRYLHTRTSMGGVIDAAVQHGAELKVGLYTSTTPSGMIEAETADKLIDDLLRTLPQEIDGLVLIMHGAMVSEQYPDFEGECLRRLRAKVGDRFPIAMTLDLHANVSEDMTRLADIIVGYDTYPHVDMYERAVEAFGLLADTIGGQITPTRSSKHTGMLIVPQAMMTEEGSMKLIMERAFKLEEDPRVLNVTVIGGFPYSDVADAGMTFIVTTNNDQRLADQLAAELARMAVDRKESFAIEQLPPKEAVAAALAEQEGPVILVEGSDNVGGGAPADATFVLEQLVSVQESALIVIRDVEAVNEAFRLGVGASFTGQIGGKSDRLHGKPVEVSGKIRLLFDGKYRHLGAYMTGHMADMGQTAVVESGNLTIVLTEKRVAPWDIGHIKYAGIVAEQYKIIVAKSAIAWQTAFGSIAKKTIYVDSPGCCSANLHHFEYKHLNRPLYPFDEVPSHVRV</sequence>
<reference evidence="3 4" key="1">
    <citation type="submission" date="2018-07" db="EMBL/GenBank/DDBJ databases">
        <title>Genomic Encyclopedia of Type Strains, Phase III (KMG-III): the genomes of soil and plant-associated and newly described type strains.</title>
        <authorList>
            <person name="Whitman W."/>
        </authorList>
    </citation>
    <scope>NUCLEOTIDE SEQUENCE [LARGE SCALE GENOMIC DNA]</scope>
    <source>
        <strain evidence="3 4">CECT 7287</strain>
    </source>
</reference>
<dbReference type="Pfam" id="PF07364">
    <property type="entry name" value="DUF1485"/>
    <property type="match status" value="1"/>
</dbReference>
<name>A0A3D9JVU8_9BACL</name>
<dbReference type="AlphaFoldDB" id="A0A3D9JVU8"/>
<keyword evidence="4" id="KW-1185">Reference proteome</keyword>
<dbReference type="InterPro" id="IPR015995">
    <property type="entry name" value="MlrC_N"/>
</dbReference>
<feature type="domain" description="Microcystin LR degradation protein MlrC C-terminal" evidence="1">
    <location>
        <begin position="302"/>
        <end position="475"/>
    </location>
</feature>
<evidence type="ECO:0000313" key="3">
    <source>
        <dbReference type="EMBL" id="RED77566.1"/>
    </source>
</evidence>